<evidence type="ECO:0000313" key="3">
    <source>
        <dbReference type="Proteomes" id="UP000233786"/>
    </source>
</evidence>
<organism evidence="2 3">
    <name type="scientific">Saccharopolyspora spinosa</name>
    <dbReference type="NCBI Taxonomy" id="60894"/>
    <lineage>
        <taxon>Bacteria</taxon>
        <taxon>Bacillati</taxon>
        <taxon>Actinomycetota</taxon>
        <taxon>Actinomycetes</taxon>
        <taxon>Pseudonocardiales</taxon>
        <taxon>Pseudonocardiaceae</taxon>
        <taxon>Saccharopolyspora</taxon>
    </lineage>
</organism>
<accession>A0A2N3Y259</accession>
<dbReference type="AlphaFoldDB" id="A0A2N3Y259"/>
<protein>
    <submittedName>
        <fullName evidence="2">Uncharacterized protein</fullName>
    </submittedName>
</protein>
<name>A0A2N3Y259_SACSN</name>
<reference evidence="2" key="1">
    <citation type="submission" date="2017-12" db="EMBL/GenBank/DDBJ databases">
        <title>Sequencing the genomes of 1000 Actinobacteria strains.</title>
        <authorList>
            <person name="Klenk H.-P."/>
        </authorList>
    </citation>
    <scope>NUCLEOTIDE SEQUENCE [LARGE SCALE GENOMIC DNA]</scope>
    <source>
        <strain evidence="2">DSM 44228</strain>
    </source>
</reference>
<feature type="region of interest" description="Disordered" evidence="1">
    <location>
        <begin position="203"/>
        <end position="233"/>
    </location>
</feature>
<keyword evidence="3" id="KW-1185">Reference proteome</keyword>
<feature type="compositionally biased region" description="Low complexity" evidence="1">
    <location>
        <begin position="20"/>
        <end position="36"/>
    </location>
</feature>
<evidence type="ECO:0000256" key="1">
    <source>
        <dbReference type="SAM" id="MobiDB-lite"/>
    </source>
</evidence>
<dbReference type="Proteomes" id="UP000233786">
    <property type="component" value="Unassembled WGS sequence"/>
</dbReference>
<gene>
    <name evidence="2" type="ORF">A8926_4931</name>
</gene>
<evidence type="ECO:0000313" key="2">
    <source>
        <dbReference type="EMBL" id="PKW17013.1"/>
    </source>
</evidence>
<feature type="compositionally biased region" description="Low complexity" evidence="1">
    <location>
        <begin position="216"/>
        <end position="225"/>
    </location>
</feature>
<dbReference type="EMBL" id="PJNB01000001">
    <property type="protein sequence ID" value="PKW17013.1"/>
    <property type="molecule type" value="Genomic_DNA"/>
</dbReference>
<comment type="caution">
    <text evidence="2">The sequence shown here is derived from an EMBL/GenBank/DDBJ whole genome shotgun (WGS) entry which is preliminary data.</text>
</comment>
<proteinExistence type="predicted"/>
<sequence>MGDAGAPSGPEENGGTTTWPRPQRARAPAGGRSRPGITRRCRRHQPCLISLTRNPLHRSNRAPGGATRFCGSLPSRGRPGGAEVDGEPTSSSNRLAVHFRHRAGGGAVKPLHSAGFERVGGRWPLHPPGAQPNLIGPQKKLTLALDEQPRSVRLAPGQGVVPAGPDVRFAFDDATVGPARSRLRRRRRRRSRWFRWRLSATRPSAPLPGVRRRTPSARPARAPWTARRRRRRG</sequence>
<feature type="region of interest" description="Disordered" evidence="1">
    <location>
        <begin position="1"/>
        <end position="91"/>
    </location>
</feature>